<feature type="domain" description="Uroporphyrinogen decarboxylase (URO-D)" evidence="1">
    <location>
        <begin position="119"/>
        <end position="336"/>
    </location>
</feature>
<dbReference type="PANTHER" id="PTHR47099:SF1">
    <property type="entry name" value="METHYLCOBAMIDE:COM METHYLTRANSFERASE MTBA"/>
    <property type="match status" value="1"/>
</dbReference>
<name>A0A235BSU4_UNCW3</name>
<dbReference type="Pfam" id="PF01208">
    <property type="entry name" value="URO-D"/>
    <property type="match status" value="1"/>
</dbReference>
<evidence type="ECO:0000313" key="3">
    <source>
        <dbReference type="Proteomes" id="UP000215215"/>
    </source>
</evidence>
<reference evidence="2 3" key="1">
    <citation type="submission" date="2017-07" db="EMBL/GenBank/DDBJ databases">
        <title>Recovery of genomes from metagenomes via a dereplication, aggregation, and scoring strategy.</title>
        <authorList>
            <person name="Sieber C.M."/>
            <person name="Probst A.J."/>
            <person name="Sharrar A."/>
            <person name="Thomas B.C."/>
            <person name="Hess M."/>
            <person name="Tringe S.G."/>
            <person name="Banfield J.F."/>
        </authorList>
    </citation>
    <scope>NUCLEOTIDE SEQUENCE [LARGE SCALE GENOMIC DNA]</scope>
    <source>
        <strain evidence="2">JGI_Cruoil_03_44_89</strain>
    </source>
</reference>
<protein>
    <recommendedName>
        <fullName evidence="1">Uroporphyrinogen decarboxylase (URO-D) domain-containing protein</fullName>
    </recommendedName>
</protein>
<dbReference type="AlphaFoldDB" id="A0A235BSU4"/>
<sequence>MVTRENVMREPDFERFCKALLLLGEPDVVPNAELWVDRKLECAILGRLVESIEDEVEFWRVAGYDYAHIVPIYEFPKERKDLGGISWVSSTKGVITNKKEFEKYNWPEEIDFTPLDRAARALEGKQRLVSGSLCGIFEETSFIMGFETLCVSLLENRELVRRVVDKVGSFILGLVEEVSRYEEVGAIWLSDDIAYKGGTLISPKDLRELIFPWYKRIGNIAKRHNLPFMYHSDGKLWSVLDDLIDCGVNAIHPLEPLSMDATQLKKEYGDKLCLVGNVDLDYPLTRGTPDEVRKTVKERIKKLAPGGGYCCGSSNTIASYVPVENYIALLEATDEYGGYPIR</sequence>
<dbReference type="SUPFAM" id="SSF51726">
    <property type="entry name" value="UROD/MetE-like"/>
    <property type="match status" value="1"/>
</dbReference>
<dbReference type="GO" id="GO:0006779">
    <property type="term" value="P:porphyrin-containing compound biosynthetic process"/>
    <property type="evidence" value="ECO:0007669"/>
    <property type="project" value="InterPro"/>
</dbReference>
<gene>
    <name evidence="2" type="ORF">CH333_05440</name>
</gene>
<dbReference type="InterPro" id="IPR038071">
    <property type="entry name" value="UROD/MetE-like_sf"/>
</dbReference>
<comment type="caution">
    <text evidence="2">The sequence shown here is derived from an EMBL/GenBank/DDBJ whole genome shotgun (WGS) entry which is preliminary data.</text>
</comment>
<dbReference type="InterPro" id="IPR052024">
    <property type="entry name" value="Methanogen_methyltrans"/>
</dbReference>
<evidence type="ECO:0000313" key="2">
    <source>
        <dbReference type="EMBL" id="OYD15570.1"/>
    </source>
</evidence>
<dbReference type="GO" id="GO:0004853">
    <property type="term" value="F:uroporphyrinogen decarboxylase activity"/>
    <property type="evidence" value="ECO:0007669"/>
    <property type="project" value="InterPro"/>
</dbReference>
<dbReference type="PANTHER" id="PTHR47099">
    <property type="entry name" value="METHYLCOBAMIDE:COM METHYLTRANSFERASE MTBA"/>
    <property type="match status" value="1"/>
</dbReference>
<proteinExistence type="predicted"/>
<evidence type="ECO:0000259" key="1">
    <source>
        <dbReference type="Pfam" id="PF01208"/>
    </source>
</evidence>
<dbReference type="EMBL" id="NOZQ01000110">
    <property type="protein sequence ID" value="OYD15570.1"/>
    <property type="molecule type" value="Genomic_DNA"/>
</dbReference>
<accession>A0A235BSU4</accession>
<organism evidence="2 3">
    <name type="scientific">candidate division WOR-3 bacterium JGI_Cruoil_03_44_89</name>
    <dbReference type="NCBI Taxonomy" id="1973748"/>
    <lineage>
        <taxon>Bacteria</taxon>
        <taxon>Bacteria division WOR-3</taxon>
    </lineage>
</organism>
<dbReference type="Proteomes" id="UP000215215">
    <property type="component" value="Unassembled WGS sequence"/>
</dbReference>
<dbReference type="Gene3D" id="3.20.20.210">
    <property type="match status" value="1"/>
</dbReference>
<dbReference type="InterPro" id="IPR000257">
    <property type="entry name" value="Uroporphyrinogen_deCOase"/>
</dbReference>